<keyword evidence="5" id="KW-0808">Transferase</keyword>
<dbReference type="PANTHER" id="PTHR47779:SF1">
    <property type="entry name" value="SYNTHASE (CCG-9), PUTATIVE (AFU_ORTHOLOGUE AFUA_3G12100)-RELATED"/>
    <property type="match status" value="1"/>
</dbReference>
<dbReference type="STRING" id="1262450.S3D7H6"/>
<comment type="subunit">
    <text evidence="2">Homodimer.</text>
</comment>
<evidence type="ECO:0000256" key="5">
    <source>
        <dbReference type="ARBA" id="ARBA00022679"/>
    </source>
</evidence>
<keyword evidence="6" id="KW-0119">Carbohydrate metabolism</keyword>
<name>S3D7H6_OPHP1</name>
<keyword evidence="4" id="KW-0328">Glycosyltransferase</keyword>
<dbReference type="Pfam" id="PF21269">
    <property type="entry name" value="TreT_GT1"/>
    <property type="match status" value="1"/>
</dbReference>
<evidence type="ECO:0000313" key="11">
    <source>
        <dbReference type="Proteomes" id="UP000016923"/>
    </source>
</evidence>
<evidence type="ECO:0000256" key="2">
    <source>
        <dbReference type="ARBA" id="ARBA00011738"/>
    </source>
</evidence>
<proteinExistence type="inferred from homology"/>
<dbReference type="Gene3D" id="3.40.50.2000">
    <property type="entry name" value="Glycogen Phosphorylase B"/>
    <property type="match status" value="3"/>
</dbReference>
<feature type="domain" description="Trehalose synthase N-terminal" evidence="9">
    <location>
        <begin position="257"/>
        <end position="310"/>
    </location>
</feature>
<dbReference type="AlphaFoldDB" id="S3D7H6"/>
<organism evidence="10 11">
    <name type="scientific">Ophiostoma piceae (strain UAMH 11346)</name>
    <name type="common">Sap stain fungus</name>
    <dbReference type="NCBI Taxonomy" id="1262450"/>
    <lineage>
        <taxon>Eukaryota</taxon>
        <taxon>Fungi</taxon>
        <taxon>Dikarya</taxon>
        <taxon>Ascomycota</taxon>
        <taxon>Pezizomycotina</taxon>
        <taxon>Sordariomycetes</taxon>
        <taxon>Sordariomycetidae</taxon>
        <taxon>Ophiostomatales</taxon>
        <taxon>Ophiostomataceae</taxon>
        <taxon>Ophiostoma</taxon>
    </lineage>
</organism>
<gene>
    <name evidence="10" type="ORF">F503_07136</name>
</gene>
<dbReference type="OMA" id="NAAAWMY"/>
<evidence type="ECO:0000256" key="6">
    <source>
        <dbReference type="ARBA" id="ARBA00023277"/>
    </source>
</evidence>
<evidence type="ECO:0000256" key="1">
    <source>
        <dbReference type="ARBA" id="ARBA00009481"/>
    </source>
</evidence>
<evidence type="ECO:0000259" key="8">
    <source>
        <dbReference type="Pfam" id="PF00534"/>
    </source>
</evidence>
<sequence>MLLQVSDRPHHTSKPNLHHDQTSRTPYHHTMPVTRSRRFSTGTSVHRKRQMSNLADSQGAFGPSLTTLYFGISAVVTAGSKAVVAFAIRDTVYLVDYSVKHLEIKEGVDVDSTIADYVLAAIKAYERENYSKFIGAGLPTTLEAASPSLCSRLWLELDIIPIVMEPGESNSDKDFWHEKNVDEQADSMARKCILNFGPSLVPILQVGWRGVVQTDAGFRAILTDLQNHKDTCGASTWSAVAQLADTLKQQKTKIAFFSSTPQGGGVALMRHALVRFSRLMGVDLTWYVPKPRPGVFRITKNIHNILQGIRSDLVAKPGSPQEDIWAFLWDNIKGADMFISHPIPEFVPHNVPREKVVYLPATTDWLDGLNKPLNGFDTGYYGHIYNTACRAQRMTELDWPVRKYIAQVARFDPAKGIPTVIDAYAEFRRQLDKTGTMDIPQLVVCGNGSIDDPDASMVYDQTMEQVETRYPDLVDDISIMRLEPNDQLLNTIIANAHVILQLSTREGFEVKVSEGLHAGRPVIATLAGGIPLQVKDKENGFLVEPGNWKAVAGHLMELFTDQALHDTMSKAARTGVSDEVGTVGNALSWYYLAAKWHELSGKKTGQQGLVGNGKWVNDMAREEAGYPYAPGENRLPRSYTEKKVVLLN</sequence>
<dbReference type="InterPro" id="IPR049438">
    <property type="entry name" value="TreT_GT1"/>
</dbReference>
<dbReference type="OrthoDB" id="937291at2759"/>
<dbReference type="PANTHER" id="PTHR47779">
    <property type="entry name" value="SYNTHASE (CCG-9), PUTATIVE (AFU_ORTHOLOGUE AFUA_3G12100)-RELATED"/>
    <property type="match status" value="1"/>
</dbReference>
<evidence type="ECO:0000256" key="7">
    <source>
        <dbReference type="SAM" id="MobiDB-lite"/>
    </source>
</evidence>
<protein>
    <submittedName>
        <fullName evidence="10">Clock-controlled-9 protein</fullName>
    </submittedName>
</protein>
<comment type="similarity">
    <text evidence="1">Belongs to the glycosyltransferase group 1 family. Glycosyltransferase 4 subfamily.</text>
</comment>
<feature type="region of interest" description="Disordered" evidence="7">
    <location>
        <begin position="1"/>
        <end position="32"/>
    </location>
</feature>
<dbReference type="Proteomes" id="UP000016923">
    <property type="component" value="Unassembled WGS sequence"/>
</dbReference>
<dbReference type="InterPro" id="IPR001296">
    <property type="entry name" value="Glyco_trans_1"/>
</dbReference>
<accession>S3D7H6</accession>
<dbReference type="GO" id="GO:0006006">
    <property type="term" value="P:glucose metabolic process"/>
    <property type="evidence" value="ECO:0007669"/>
    <property type="project" value="UniProtKB-KW"/>
</dbReference>
<keyword evidence="11" id="KW-1185">Reference proteome</keyword>
<feature type="domain" description="Glycosyl transferase family 1" evidence="8">
    <location>
        <begin position="402"/>
        <end position="573"/>
    </location>
</feature>
<dbReference type="VEuPathDB" id="FungiDB:F503_07136"/>
<evidence type="ECO:0000256" key="4">
    <source>
        <dbReference type="ARBA" id="ARBA00022676"/>
    </source>
</evidence>
<evidence type="ECO:0000256" key="3">
    <source>
        <dbReference type="ARBA" id="ARBA00022526"/>
    </source>
</evidence>
<evidence type="ECO:0000259" key="9">
    <source>
        <dbReference type="Pfam" id="PF21269"/>
    </source>
</evidence>
<keyword evidence="3" id="KW-0313">Glucose metabolism</keyword>
<dbReference type="HOGENOM" id="CLU_011001_2_0_1"/>
<dbReference type="eggNOG" id="KOG0853">
    <property type="taxonomic scope" value="Eukaryota"/>
</dbReference>
<dbReference type="InterPro" id="IPR052078">
    <property type="entry name" value="Trehalose_Metab_GTase"/>
</dbReference>
<dbReference type="SUPFAM" id="SSF53756">
    <property type="entry name" value="UDP-Glycosyltransferase/glycogen phosphorylase"/>
    <property type="match status" value="1"/>
</dbReference>
<evidence type="ECO:0000313" key="10">
    <source>
        <dbReference type="EMBL" id="EPE09360.1"/>
    </source>
</evidence>
<reference evidence="10 11" key="1">
    <citation type="journal article" date="2013" name="BMC Genomics">
        <title>The genome and transcriptome of the pine saprophyte Ophiostoma piceae, and a comparison with the bark beetle-associated pine pathogen Grosmannia clavigera.</title>
        <authorList>
            <person name="Haridas S."/>
            <person name="Wang Y."/>
            <person name="Lim L."/>
            <person name="Massoumi Alamouti S."/>
            <person name="Jackman S."/>
            <person name="Docking R."/>
            <person name="Robertson G."/>
            <person name="Birol I."/>
            <person name="Bohlmann J."/>
            <person name="Breuil C."/>
        </authorList>
    </citation>
    <scope>NUCLEOTIDE SEQUENCE [LARGE SCALE GENOMIC DNA]</scope>
    <source>
        <strain evidence="10 11">UAMH 11346</strain>
    </source>
</reference>
<dbReference type="EMBL" id="KE148147">
    <property type="protein sequence ID" value="EPE09360.1"/>
    <property type="molecule type" value="Genomic_DNA"/>
</dbReference>
<dbReference type="Pfam" id="PF00534">
    <property type="entry name" value="Glycos_transf_1"/>
    <property type="match status" value="1"/>
</dbReference>
<dbReference type="GO" id="GO:0016757">
    <property type="term" value="F:glycosyltransferase activity"/>
    <property type="evidence" value="ECO:0007669"/>
    <property type="project" value="UniProtKB-KW"/>
</dbReference>